<feature type="chain" id="PRO_5020705280" evidence="1">
    <location>
        <begin position="20"/>
        <end position="822"/>
    </location>
</feature>
<feature type="domain" description="DUF5117" evidence="3">
    <location>
        <begin position="99"/>
        <end position="289"/>
    </location>
</feature>
<accession>A0A4V3GM06</accession>
<evidence type="ECO:0000259" key="4">
    <source>
        <dbReference type="Pfam" id="PF17162"/>
    </source>
</evidence>
<dbReference type="GO" id="GO:0008237">
    <property type="term" value="F:metallopeptidase activity"/>
    <property type="evidence" value="ECO:0007669"/>
    <property type="project" value="InterPro"/>
</dbReference>
<dbReference type="InterPro" id="IPR034032">
    <property type="entry name" value="Zn_MMP-like_bac"/>
</dbReference>
<dbReference type="SUPFAM" id="SSF55486">
    <property type="entry name" value="Metalloproteases ('zincins'), catalytic domain"/>
    <property type="match status" value="1"/>
</dbReference>
<feature type="signal peptide" evidence="1">
    <location>
        <begin position="1"/>
        <end position="19"/>
    </location>
</feature>
<dbReference type="Gene3D" id="3.40.390.10">
    <property type="entry name" value="Collagenase (Catalytic Domain)"/>
    <property type="match status" value="1"/>
</dbReference>
<feature type="domain" description="EcxA zinc-binding" evidence="2">
    <location>
        <begin position="422"/>
        <end position="739"/>
    </location>
</feature>
<evidence type="ECO:0000259" key="2">
    <source>
        <dbReference type="Pfam" id="PF16313"/>
    </source>
</evidence>
<dbReference type="Proteomes" id="UP000294498">
    <property type="component" value="Unassembled WGS sequence"/>
</dbReference>
<dbReference type="InterPro" id="IPR024079">
    <property type="entry name" value="MetalloPept_cat_dom_sf"/>
</dbReference>
<reference evidence="5 6" key="1">
    <citation type="submission" date="2019-03" db="EMBL/GenBank/DDBJ databases">
        <title>Genomic Encyclopedia of Type Strains, Phase IV (KMG-IV): sequencing the most valuable type-strain genomes for metagenomic binning, comparative biology and taxonomic classification.</title>
        <authorList>
            <person name="Goeker M."/>
        </authorList>
    </citation>
    <scope>NUCLEOTIDE SEQUENCE [LARGE SCALE GENOMIC DNA]</scope>
    <source>
        <strain evidence="5 6">DSM 100059</strain>
    </source>
</reference>
<feature type="domain" description="DUF5118" evidence="4">
    <location>
        <begin position="32"/>
        <end position="79"/>
    </location>
</feature>
<evidence type="ECO:0000256" key="1">
    <source>
        <dbReference type="SAM" id="SignalP"/>
    </source>
</evidence>
<evidence type="ECO:0000259" key="3">
    <source>
        <dbReference type="Pfam" id="PF17148"/>
    </source>
</evidence>
<organism evidence="5 6">
    <name type="scientific">Dinghuibacter silviterrae</name>
    <dbReference type="NCBI Taxonomy" id="1539049"/>
    <lineage>
        <taxon>Bacteria</taxon>
        <taxon>Pseudomonadati</taxon>
        <taxon>Bacteroidota</taxon>
        <taxon>Chitinophagia</taxon>
        <taxon>Chitinophagales</taxon>
        <taxon>Chitinophagaceae</taxon>
        <taxon>Dinghuibacter</taxon>
    </lineage>
</organism>
<dbReference type="PANTHER" id="PTHR38478">
    <property type="entry name" value="PEPTIDASE M1A AND M12B"/>
    <property type="match status" value="1"/>
</dbReference>
<evidence type="ECO:0000313" key="5">
    <source>
        <dbReference type="EMBL" id="TDX01543.1"/>
    </source>
</evidence>
<protein>
    <submittedName>
        <fullName evidence="5">Uncharacterized protein DUF5118</fullName>
    </submittedName>
</protein>
<dbReference type="PANTHER" id="PTHR38478:SF1">
    <property type="entry name" value="ZINC DEPENDENT METALLOPROTEASE DOMAIN LIPOPROTEIN"/>
    <property type="match status" value="1"/>
</dbReference>
<keyword evidence="6" id="KW-1185">Reference proteome</keyword>
<dbReference type="CDD" id="cd04276">
    <property type="entry name" value="ZnMc_MMP_like_2"/>
    <property type="match status" value="1"/>
</dbReference>
<dbReference type="OrthoDB" id="9776599at2"/>
<keyword evidence="1" id="KW-0732">Signal</keyword>
<dbReference type="EMBL" id="SODV01000001">
    <property type="protein sequence ID" value="TDX01543.1"/>
    <property type="molecule type" value="Genomic_DNA"/>
</dbReference>
<dbReference type="RefSeq" id="WP_133994170.1">
    <property type="nucleotide sequence ID" value="NZ_SODV01000001.1"/>
</dbReference>
<dbReference type="InterPro" id="IPR032534">
    <property type="entry name" value="EcxA_zinc-bd"/>
</dbReference>
<dbReference type="Pfam" id="PF16313">
    <property type="entry name" value="DUF4953"/>
    <property type="match status" value="1"/>
</dbReference>
<dbReference type="Pfam" id="PF17162">
    <property type="entry name" value="DUF5118"/>
    <property type="match status" value="1"/>
</dbReference>
<dbReference type="AlphaFoldDB" id="A0A4V3GM06"/>
<proteinExistence type="predicted"/>
<dbReference type="InterPro" id="IPR033413">
    <property type="entry name" value="DUF5117"/>
</dbReference>
<sequence length="822" mass="91907">MHLFRSAAVFMAAVMVAHAASAQKDTTKTKLKPYKDVVPATAKTSDGFFSVHKVDDKYLLEIPDSLLGHDLLVVNRIVKAATGATPAKVLFGGAFSYAGDEIGENIIRFEKLTDDKIFLKSISFEERSSDSSANGLYWDLQNNNVQPIQAAFPIKAVNADKHAEVIDVTEFINSDNNILYFPSGIKTFMGITGVAADRSYVDRIQAYPMNIEIRTVRTYNSTPGPNGAAMPPRTYELNSSMILLPETPMHGRPADPRIGFFSDQYVDFDANPDGVKTAGDIWRWRMEPKPEDRERYLRGELVEPANPIVIYIDPLTPKKWVPYLIQGINDWQAAFEKAGFKNAIIGKEAPVGDSTWSLEDARHSVLVYKPSDIPNASGPSVRDPRSGEILETHINWYHNVMELLYKWYFVQAAANDPRARKPQFDDTLMGNLIRFVSSHEVGHTLGLMHNFGASSTVPVENLRNKAWVDAHGHTPSIMDYARFDYVAQPEDSIDENGLWPHIGDYDKWTIQWGYRWLPTLSAEAEKDTLDRWIAAQFALGPQYFYGAQTDPLDPMNFRGTNPDPRDQSEDLGDDAMKASAYGIKNLQRVEPHLLEWTREPHDGYERVGEMYKAVVNEYALFMGHVLKNVGGIMITPKNVDQSGPVFTYPSRDKQQRAMAFLNAQLFATPTWLIDTKLFSLTTVGFGDVATVQDKVLTSLLDPARISQLIQQETDLGSAKAYTALDMLHDLRQGVFSELSTGRPIDAYRRNLQKAYVERLCGLVGTKSTVNRSDDALSILKAHAKDLSAAVKAAAARSTDALTRDHLTDLGERIDEALKPYGR</sequence>
<dbReference type="Pfam" id="PF17148">
    <property type="entry name" value="DUF5117"/>
    <property type="match status" value="1"/>
</dbReference>
<dbReference type="InterPro" id="IPR033428">
    <property type="entry name" value="DUF5118"/>
</dbReference>
<name>A0A4V3GM06_9BACT</name>
<gene>
    <name evidence="5" type="ORF">EDB95_2583</name>
</gene>
<evidence type="ECO:0000313" key="6">
    <source>
        <dbReference type="Proteomes" id="UP000294498"/>
    </source>
</evidence>
<comment type="caution">
    <text evidence="5">The sequence shown here is derived from an EMBL/GenBank/DDBJ whole genome shotgun (WGS) entry which is preliminary data.</text>
</comment>